<dbReference type="EnsemblMetazoa" id="GBRI019244-RA">
    <property type="protein sequence ID" value="GBRI019244-PA"/>
    <property type="gene ID" value="GBRI019244"/>
</dbReference>
<reference evidence="3" key="1">
    <citation type="submission" date="2014-03" db="EMBL/GenBank/DDBJ databases">
        <authorList>
            <person name="Aksoy S."/>
            <person name="Warren W."/>
            <person name="Wilson R.K."/>
        </authorList>
    </citation>
    <scope>NUCLEOTIDE SEQUENCE [LARGE SCALE GENOMIC DNA]</scope>
    <source>
        <strain evidence="3">IAEA</strain>
    </source>
</reference>
<proteinExistence type="predicted"/>
<dbReference type="Proteomes" id="UP000091820">
    <property type="component" value="Unassembled WGS sequence"/>
</dbReference>
<accession>A0A1A9WGV5</accession>
<evidence type="ECO:0000313" key="3">
    <source>
        <dbReference type="Proteomes" id="UP000091820"/>
    </source>
</evidence>
<sequence>MDAVYRGEFCQDRDLLQINMESISKELNDLIVTADQETFRCQTVQMPDLQQPIFPVACNESMPMPINAHTYNVYYKQEQTTVPTGFQHMHVNQFHRMPPGYQTIFPGNMVHTARPTYFNAPGALYPTLGIEMGSKNMTTPNANLSVTETPEQKREIHYLKRKNVSSGMQATPLISISTQRYDGNCGCFNKQKLYRKSSRAQKHHNSKLSIQTPDYSKIEVDFNKLGLFSDGKERNQVLRLFRLFRDLHVAISEVELSPTVFADSEFEDTFTPSPPIAMRATMNVLHQVKQAHHKLYDFITVMQKKLNENKIFDHFLYKENMRHLNKLRSLFEQLEKYKSRELEHKLGRFFDEDIIVVVDNLELLLQAINKKIREIHLRVASYEWYIGVKYRSPQSGKAIMDKTEAEDEKQSKILSI</sequence>
<feature type="coiled-coil region" evidence="1">
    <location>
        <begin position="320"/>
        <end position="378"/>
    </location>
</feature>
<keyword evidence="3" id="KW-1185">Reference proteome</keyword>
<evidence type="ECO:0000313" key="2">
    <source>
        <dbReference type="EnsemblMetazoa" id="GBRI019244-PA"/>
    </source>
</evidence>
<protein>
    <submittedName>
        <fullName evidence="2">Uncharacterized protein</fullName>
    </submittedName>
</protein>
<name>A0A1A9WGV5_9MUSC</name>
<keyword evidence="1" id="KW-0175">Coiled coil</keyword>
<dbReference type="AlphaFoldDB" id="A0A1A9WGV5"/>
<organism evidence="2 3">
    <name type="scientific">Glossina brevipalpis</name>
    <dbReference type="NCBI Taxonomy" id="37001"/>
    <lineage>
        <taxon>Eukaryota</taxon>
        <taxon>Metazoa</taxon>
        <taxon>Ecdysozoa</taxon>
        <taxon>Arthropoda</taxon>
        <taxon>Hexapoda</taxon>
        <taxon>Insecta</taxon>
        <taxon>Pterygota</taxon>
        <taxon>Neoptera</taxon>
        <taxon>Endopterygota</taxon>
        <taxon>Diptera</taxon>
        <taxon>Brachycera</taxon>
        <taxon>Muscomorpha</taxon>
        <taxon>Hippoboscoidea</taxon>
        <taxon>Glossinidae</taxon>
        <taxon>Glossina</taxon>
    </lineage>
</organism>
<reference evidence="2" key="2">
    <citation type="submission" date="2020-05" db="UniProtKB">
        <authorList>
            <consortium name="EnsemblMetazoa"/>
        </authorList>
    </citation>
    <scope>IDENTIFICATION</scope>
    <source>
        <strain evidence="2">IAEA</strain>
    </source>
</reference>
<evidence type="ECO:0000256" key="1">
    <source>
        <dbReference type="SAM" id="Coils"/>
    </source>
</evidence>
<dbReference type="VEuPathDB" id="VectorBase:GBRI019244"/>